<keyword evidence="3" id="KW-1185">Reference proteome</keyword>
<gene>
    <name evidence="2" type="ORF">N0B16_01995</name>
</gene>
<sequence>MKRLLLLSALILSSYSFSQTVNDVPLKDIDVEYVQIIGTGRSLSTKVNVEIDFGQETKSISFKNGTNIKDEKGRNVKFNSMMDALNFMSENGYAFQFAYTTNDEKDNAVYYILKKKGRP</sequence>
<feature type="chain" id="PRO_5046703419" evidence="1">
    <location>
        <begin position="19"/>
        <end position="119"/>
    </location>
</feature>
<keyword evidence="1" id="KW-0732">Signal</keyword>
<organism evidence="2 3">
    <name type="scientific">Chryseobacterium gilvum</name>
    <dbReference type="NCBI Taxonomy" id="2976534"/>
    <lineage>
        <taxon>Bacteria</taxon>
        <taxon>Pseudomonadati</taxon>
        <taxon>Bacteroidota</taxon>
        <taxon>Flavobacteriia</taxon>
        <taxon>Flavobacteriales</taxon>
        <taxon>Weeksellaceae</taxon>
        <taxon>Chryseobacterium group</taxon>
        <taxon>Chryseobacterium</taxon>
    </lineage>
</organism>
<dbReference type="RefSeq" id="WP_262989041.1">
    <property type="nucleotide sequence ID" value="NZ_JAOTEN010000001.1"/>
</dbReference>
<protein>
    <submittedName>
        <fullName evidence="2">Uncharacterized protein</fullName>
    </submittedName>
</protein>
<accession>A0ABT2VT69</accession>
<dbReference type="EMBL" id="JAOTEN010000001">
    <property type="protein sequence ID" value="MCU7613194.1"/>
    <property type="molecule type" value="Genomic_DNA"/>
</dbReference>
<evidence type="ECO:0000313" key="2">
    <source>
        <dbReference type="EMBL" id="MCU7613194.1"/>
    </source>
</evidence>
<name>A0ABT2VT69_9FLAO</name>
<evidence type="ECO:0000313" key="3">
    <source>
        <dbReference type="Proteomes" id="UP001208114"/>
    </source>
</evidence>
<feature type="signal peptide" evidence="1">
    <location>
        <begin position="1"/>
        <end position="18"/>
    </location>
</feature>
<reference evidence="3" key="1">
    <citation type="submission" date="2023-07" db="EMBL/GenBank/DDBJ databases">
        <title>Chryseobacterium sp. GMJ5 Genome sequencing and assembly.</title>
        <authorList>
            <person name="Jung Y."/>
        </authorList>
    </citation>
    <scope>NUCLEOTIDE SEQUENCE [LARGE SCALE GENOMIC DNA]</scope>
    <source>
        <strain evidence="3">GMJ5</strain>
    </source>
</reference>
<dbReference type="Proteomes" id="UP001208114">
    <property type="component" value="Unassembled WGS sequence"/>
</dbReference>
<evidence type="ECO:0000256" key="1">
    <source>
        <dbReference type="SAM" id="SignalP"/>
    </source>
</evidence>
<proteinExistence type="predicted"/>
<comment type="caution">
    <text evidence="2">The sequence shown here is derived from an EMBL/GenBank/DDBJ whole genome shotgun (WGS) entry which is preliminary data.</text>
</comment>